<feature type="signal peptide" evidence="1">
    <location>
        <begin position="1"/>
        <end position="28"/>
    </location>
</feature>
<dbReference type="EMBL" id="JALQCY010000002">
    <property type="protein sequence ID" value="MCK9793662.1"/>
    <property type="molecule type" value="Genomic_DNA"/>
</dbReference>
<organism evidence="2 3">
    <name type="scientific">Isoptericola peretonis</name>
    <dbReference type="NCBI Taxonomy" id="2918523"/>
    <lineage>
        <taxon>Bacteria</taxon>
        <taxon>Bacillati</taxon>
        <taxon>Actinomycetota</taxon>
        <taxon>Actinomycetes</taxon>
        <taxon>Micrococcales</taxon>
        <taxon>Promicromonosporaceae</taxon>
        <taxon>Isoptericola</taxon>
    </lineage>
</organism>
<dbReference type="Proteomes" id="UP001651050">
    <property type="component" value="Unassembled WGS sequence"/>
</dbReference>
<protein>
    <submittedName>
        <fullName evidence="2">Uncharacterized protein</fullName>
    </submittedName>
</protein>
<name>A0ABT0J2E9_9MICO</name>
<sequence>MSVIRLVPTLCALGLVATVALTPGPALAAEIGAGATVSPPSCALERVGDRFVRCDIPTGDGRSAPAHVVEWNPGSLR</sequence>
<dbReference type="RefSeq" id="WP_416343500.1">
    <property type="nucleotide sequence ID" value="NZ_JALQCY010000002.1"/>
</dbReference>
<accession>A0ABT0J2E9</accession>
<reference evidence="2 3" key="1">
    <citation type="submission" date="2022-02" db="EMBL/GenBank/DDBJ databases">
        <title>The car tank lid bacteriome: a reservoir of bacteria with potential in bioremediation of fuel.</title>
        <authorList>
            <person name="Vidal-Verdu A."/>
            <person name="Gomez-Martinez D."/>
            <person name="Latorre-Perez A."/>
            <person name="Pereto J."/>
            <person name="Porcar M."/>
        </authorList>
    </citation>
    <scope>NUCLEOTIDE SEQUENCE [LARGE SCALE GENOMIC DNA]</scope>
    <source>
        <strain evidence="2 3">4D.3</strain>
    </source>
</reference>
<gene>
    <name evidence="2" type="ORF">M1843_07890</name>
</gene>
<evidence type="ECO:0000313" key="2">
    <source>
        <dbReference type="EMBL" id="MCK9793662.1"/>
    </source>
</evidence>
<proteinExistence type="predicted"/>
<keyword evidence="1" id="KW-0732">Signal</keyword>
<keyword evidence="3" id="KW-1185">Reference proteome</keyword>
<evidence type="ECO:0000256" key="1">
    <source>
        <dbReference type="SAM" id="SignalP"/>
    </source>
</evidence>
<comment type="caution">
    <text evidence="2">The sequence shown here is derived from an EMBL/GenBank/DDBJ whole genome shotgun (WGS) entry which is preliminary data.</text>
</comment>
<evidence type="ECO:0000313" key="3">
    <source>
        <dbReference type="Proteomes" id="UP001651050"/>
    </source>
</evidence>
<feature type="chain" id="PRO_5045877621" evidence="1">
    <location>
        <begin position="29"/>
        <end position="77"/>
    </location>
</feature>